<sequence length="422" mass="42166">MSGRRLACAAAAVVAAATVSWSPACAAEPSPLPSGDGCLPAPTTTETGVPWAQARLAPERAWELTRGDGVVVGIVDTGVDASTPQMAGRVLRGADLTTAAEDGAADDCFGHGTFIAGIIAAAPADGTGFAGVAPEARILPIRVANAADDGTAALLARGIRAAVDGGARVINISASTTTPEQSLVEAVAYAEAKDVVVVAAAANGADTGTMTAYPAALPTVLAVGAITSTGELATFSQTGPHLRLVAPGVDVASVGPRGPGHWEGSGTSYAVPFVAGTAALVRAYRPHLTAAQVRDRLTATADHPAAAMPDAGVGWGVVNPLAAVSAVLPEEDTPVASLPPMRVPRPDLPPHDAVGPRLTALAAGVTLAGTGLVAVTAVLWPAGRRRGWRPARTVRFRGRVSPRPPAAPRRSASAPAGRHDGG</sequence>
<proteinExistence type="inferred from homology"/>
<keyword evidence="6 10" id="KW-0378">Hydrolase</keyword>
<comment type="similarity">
    <text evidence="2 10">Belongs to the peptidase S8 family.</text>
</comment>
<feature type="chain" id="PRO_5042150130" evidence="13">
    <location>
        <begin position="27"/>
        <end position="422"/>
    </location>
</feature>
<keyword evidence="5 12" id="KW-0812">Transmembrane</keyword>
<dbReference type="PANTHER" id="PTHR43806">
    <property type="entry name" value="PEPTIDASE S8"/>
    <property type="match status" value="1"/>
</dbReference>
<protein>
    <submittedName>
        <fullName evidence="15">Type VII secretion-associated serine protease mycosin</fullName>
    </submittedName>
</protein>
<organism evidence="15 16">
    <name type="scientific">Catenuloplanes atrovinosus</name>
    <dbReference type="NCBI Taxonomy" id="137266"/>
    <lineage>
        <taxon>Bacteria</taxon>
        <taxon>Bacillati</taxon>
        <taxon>Actinomycetota</taxon>
        <taxon>Actinomycetes</taxon>
        <taxon>Micromonosporales</taxon>
        <taxon>Micromonosporaceae</taxon>
        <taxon>Catenuloplanes</taxon>
    </lineage>
</organism>
<dbReference type="AlphaFoldDB" id="A0AAE3YRE3"/>
<evidence type="ECO:0000256" key="9">
    <source>
        <dbReference type="ARBA" id="ARBA00023136"/>
    </source>
</evidence>
<dbReference type="PRINTS" id="PR00723">
    <property type="entry name" value="SUBTILISIN"/>
</dbReference>
<evidence type="ECO:0000256" key="13">
    <source>
        <dbReference type="SAM" id="SignalP"/>
    </source>
</evidence>
<dbReference type="SUPFAM" id="SSF52743">
    <property type="entry name" value="Subtilisin-like"/>
    <property type="match status" value="1"/>
</dbReference>
<dbReference type="PROSITE" id="PS00138">
    <property type="entry name" value="SUBTILASE_SER"/>
    <property type="match status" value="1"/>
</dbReference>
<name>A0AAE3YRE3_9ACTN</name>
<feature type="active site" description="Charge relay system" evidence="10">
    <location>
        <position position="111"/>
    </location>
</feature>
<evidence type="ECO:0000256" key="6">
    <source>
        <dbReference type="ARBA" id="ARBA00022801"/>
    </source>
</evidence>
<feature type="active site" description="Charge relay system" evidence="10">
    <location>
        <position position="76"/>
    </location>
</feature>
<comment type="caution">
    <text evidence="15">The sequence shown here is derived from an EMBL/GenBank/DDBJ whole genome shotgun (WGS) entry which is preliminary data.</text>
</comment>
<dbReference type="GO" id="GO:0004252">
    <property type="term" value="F:serine-type endopeptidase activity"/>
    <property type="evidence" value="ECO:0007669"/>
    <property type="project" value="UniProtKB-UniRule"/>
</dbReference>
<dbReference type="InterPro" id="IPR015500">
    <property type="entry name" value="Peptidase_S8_subtilisin-rel"/>
</dbReference>
<feature type="region of interest" description="Disordered" evidence="11">
    <location>
        <begin position="396"/>
        <end position="422"/>
    </location>
</feature>
<dbReference type="Pfam" id="PF00082">
    <property type="entry name" value="Peptidase_S8"/>
    <property type="match status" value="1"/>
</dbReference>
<dbReference type="Gene3D" id="3.40.50.200">
    <property type="entry name" value="Peptidase S8/S53 domain"/>
    <property type="match status" value="1"/>
</dbReference>
<keyword evidence="8 12" id="KW-1133">Transmembrane helix</keyword>
<dbReference type="RefSeq" id="WP_310369503.1">
    <property type="nucleotide sequence ID" value="NZ_JAVDYB010000001.1"/>
</dbReference>
<evidence type="ECO:0000256" key="1">
    <source>
        <dbReference type="ARBA" id="ARBA00004162"/>
    </source>
</evidence>
<feature type="domain" description="Peptidase S8/S53" evidence="14">
    <location>
        <begin position="67"/>
        <end position="316"/>
    </location>
</feature>
<evidence type="ECO:0000256" key="12">
    <source>
        <dbReference type="SAM" id="Phobius"/>
    </source>
</evidence>
<comment type="subcellular location">
    <subcellularLocation>
        <location evidence="1">Cell membrane</location>
        <topology evidence="1">Single-pass membrane protein</topology>
    </subcellularLocation>
</comment>
<dbReference type="InterPro" id="IPR000209">
    <property type="entry name" value="Peptidase_S8/S53_dom"/>
</dbReference>
<keyword evidence="7 10" id="KW-0720">Serine protease</keyword>
<evidence type="ECO:0000256" key="5">
    <source>
        <dbReference type="ARBA" id="ARBA00022692"/>
    </source>
</evidence>
<dbReference type="InterPro" id="IPR023828">
    <property type="entry name" value="Peptidase_S8_Ser-AS"/>
</dbReference>
<keyword evidence="4 10" id="KW-0645">Protease</keyword>
<dbReference type="Proteomes" id="UP001183643">
    <property type="component" value="Unassembled WGS sequence"/>
</dbReference>
<dbReference type="NCBIfam" id="TIGR03921">
    <property type="entry name" value="T7SS_mycosin"/>
    <property type="match status" value="1"/>
</dbReference>
<evidence type="ECO:0000313" key="16">
    <source>
        <dbReference type="Proteomes" id="UP001183643"/>
    </source>
</evidence>
<keyword evidence="3" id="KW-1003">Cell membrane</keyword>
<dbReference type="InterPro" id="IPR023834">
    <property type="entry name" value="T7SS_pept_S8A_mycosin"/>
</dbReference>
<feature type="signal peptide" evidence="13">
    <location>
        <begin position="1"/>
        <end position="26"/>
    </location>
</feature>
<accession>A0AAE3YRE3</accession>
<evidence type="ECO:0000256" key="3">
    <source>
        <dbReference type="ARBA" id="ARBA00022475"/>
    </source>
</evidence>
<dbReference type="InterPro" id="IPR036852">
    <property type="entry name" value="Peptidase_S8/S53_dom_sf"/>
</dbReference>
<evidence type="ECO:0000313" key="15">
    <source>
        <dbReference type="EMBL" id="MDR7277300.1"/>
    </source>
</evidence>
<evidence type="ECO:0000256" key="4">
    <source>
        <dbReference type="ARBA" id="ARBA00022670"/>
    </source>
</evidence>
<dbReference type="PANTHER" id="PTHR43806:SF11">
    <property type="entry name" value="CEREVISIN-RELATED"/>
    <property type="match status" value="1"/>
</dbReference>
<dbReference type="PROSITE" id="PS51892">
    <property type="entry name" value="SUBTILASE"/>
    <property type="match status" value="1"/>
</dbReference>
<keyword evidence="16" id="KW-1185">Reference proteome</keyword>
<evidence type="ECO:0000259" key="14">
    <source>
        <dbReference type="Pfam" id="PF00082"/>
    </source>
</evidence>
<dbReference type="InterPro" id="IPR050131">
    <property type="entry name" value="Peptidase_S8_subtilisin-like"/>
</dbReference>
<feature type="transmembrane region" description="Helical" evidence="12">
    <location>
        <begin position="358"/>
        <end position="382"/>
    </location>
</feature>
<evidence type="ECO:0000256" key="8">
    <source>
        <dbReference type="ARBA" id="ARBA00022989"/>
    </source>
</evidence>
<feature type="active site" description="Charge relay system" evidence="10">
    <location>
        <position position="268"/>
    </location>
</feature>
<dbReference type="InterPro" id="IPR022398">
    <property type="entry name" value="Peptidase_S8_His-AS"/>
</dbReference>
<evidence type="ECO:0000256" key="2">
    <source>
        <dbReference type="ARBA" id="ARBA00011073"/>
    </source>
</evidence>
<dbReference type="PROSITE" id="PS00137">
    <property type="entry name" value="SUBTILASE_HIS"/>
    <property type="match status" value="1"/>
</dbReference>
<evidence type="ECO:0000256" key="7">
    <source>
        <dbReference type="ARBA" id="ARBA00022825"/>
    </source>
</evidence>
<reference evidence="15" key="1">
    <citation type="submission" date="2023-07" db="EMBL/GenBank/DDBJ databases">
        <title>Sequencing the genomes of 1000 actinobacteria strains.</title>
        <authorList>
            <person name="Klenk H.-P."/>
        </authorList>
    </citation>
    <scope>NUCLEOTIDE SEQUENCE</scope>
    <source>
        <strain evidence="15">DSM 44707</strain>
    </source>
</reference>
<keyword evidence="9 12" id="KW-0472">Membrane</keyword>
<dbReference type="EMBL" id="JAVDYB010000001">
    <property type="protein sequence ID" value="MDR7277300.1"/>
    <property type="molecule type" value="Genomic_DNA"/>
</dbReference>
<keyword evidence="13" id="KW-0732">Signal</keyword>
<gene>
    <name evidence="15" type="ORF">J2S41_004078</name>
</gene>
<dbReference type="GO" id="GO:0005886">
    <property type="term" value="C:plasma membrane"/>
    <property type="evidence" value="ECO:0007669"/>
    <property type="project" value="UniProtKB-SubCell"/>
</dbReference>
<evidence type="ECO:0000256" key="11">
    <source>
        <dbReference type="SAM" id="MobiDB-lite"/>
    </source>
</evidence>
<evidence type="ECO:0000256" key="10">
    <source>
        <dbReference type="PROSITE-ProRule" id="PRU01240"/>
    </source>
</evidence>
<dbReference type="GO" id="GO:0006508">
    <property type="term" value="P:proteolysis"/>
    <property type="evidence" value="ECO:0007669"/>
    <property type="project" value="UniProtKB-KW"/>
</dbReference>